<evidence type="ECO:0000313" key="4">
    <source>
        <dbReference type="Proteomes" id="UP001335737"/>
    </source>
</evidence>
<comment type="caution">
    <text evidence="3">The sequence shown here is derived from an EMBL/GenBank/DDBJ whole genome shotgun (WGS) entry which is preliminary data.</text>
</comment>
<keyword evidence="4" id="KW-1185">Reference proteome</keyword>
<dbReference type="RefSeq" id="WP_327607589.1">
    <property type="nucleotide sequence ID" value="NZ_JARZFX010000004.1"/>
</dbReference>
<dbReference type="EMBL" id="JARZFX010000004">
    <property type="protein sequence ID" value="MEC5424023.1"/>
    <property type="molecule type" value="Genomic_DNA"/>
</dbReference>
<dbReference type="Pfam" id="PF00534">
    <property type="entry name" value="Glycos_transf_1"/>
    <property type="match status" value="1"/>
</dbReference>
<dbReference type="PANTHER" id="PTHR45947:SF3">
    <property type="entry name" value="SULFOQUINOVOSYL TRANSFERASE SQD2"/>
    <property type="match status" value="1"/>
</dbReference>
<dbReference type="PANTHER" id="PTHR45947">
    <property type="entry name" value="SULFOQUINOVOSYL TRANSFERASE SQD2"/>
    <property type="match status" value="1"/>
</dbReference>
<dbReference type="Pfam" id="PF13439">
    <property type="entry name" value="Glyco_transf_4"/>
    <property type="match status" value="1"/>
</dbReference>
<evidence type="ECO:0000313" key="3">
    <source>
        <dbReference type="EMBL" id="MEC5424023.1"/>
    </source>
</evidence>
<reference evidence="3 4" key="1">
    <citation type="journal article" date="2024" name="Int. J. Syst. Evol. Microbiol.">
        <title>Virgibacillus tibetensis sp. nov., isolated from salt lake on the Tibetan Plateau of China.</title>
        <authorList>
            <person name="Phurbu D."/>
            <person name="Liu Z.-X."/>
            <person name="Wang R."/>
            <person name="Zheng Y.-Y."/>
            <person name="Liu H.-C."/>
            <person name="Zhou Y.-G."/>
            <person name="Yu Y.-J."/>
            <person name="Li A.-H."/>
        </authorList>
    </citation>
    <scope>NUCLEOTIDE SEQUENCE [LARGE SCALE GENOMIC DNA]</scope>
    <source>
        <strain evidence="3 4">C22-A2</strain>
    </source>
</reference>
<sequence length="371" mass="42057">MGSELRILHVVVNMNRGGAETLIMNLYRNIDKTKIQFDFLTCKEGAFDEEISRLGGIIHRIPYVTEAGHKGFNQALRNFLLEHPAYKIVHSHMDKMSGFVLRSAKRANVPIRIAHSHNTESEGGIAAKTYKWYAGCHIKSQATHYYACSQAAAKWLFTTKSHEAFILKNGVETDKFQYSLKIREAIRSELNIKNDTLVVGHVGRFSPQKNHMLLLDIFAGVVKQEPNSILLLVGDGPLKLKLEERVKELKLDKKVRFLGIREDIHLILQAFDMFVFPSLHEGLPVTLIEAQAAGLPCFIADTITKEVDMGVGLIQQLPLSNKNEWIQKIINLEVDNYRSISHDALLKQGYDIRKTAEHAQRSYLSMKEKAL</sequence>
<feature type="domain" description="Glycosyltransferase subfamily 4-like N-terminal" evidence="2">
    <location>
        <begin position="17"/>
        <end position="174"/>
    </location>
</feature>
<protein>
    <submittedName>
        <fullName evidence="3">Glycosyltransferase family 1 protein</fullName>
    </submittedName>
</protein>
<dbReference type="InterPro" id="IPR028098">
    <property type="entry name" value="Glyco_trans_4-like_N"/>
</dbReference>
<accession>A0ABU6KG17</accession>
<proteinExistence type="predicted"/>
<name>A0ABU6KG17_9BACI</name>
<organism evidence="3 4">
    <name type="scientific">Virgibacillus tibetensis</name>
    <dbReference type="NCBI Taxonomy" id="3042313"/>
    <lineage>
        <taxon>Bacteria</taxon>
        <taxon>Bacillati</taxon>
        <taxon>Bacillota</taxon>
        <taxon>Bacilli</taxon>
        <taxon>Bacillales</taxon>
        <taxon>Bacillaceae</taxon>
        <taxon>Virgibacillus</taxon>
    </lineage>
</organism>
<dbReference type="InterPro" id="IPR001296">
    <property type="entry name" value="Glyco_trans_1"/>
</dbReference>
<dbReference type="CDD" id="cd03812">
    <property type="entry name" value="GT4_CapH-like"/>
    <property type="match status" value="1"/>
</dbReference>
<dbReference type="Gene3D" id="3.40.50.2000">
    <property type="entry name" value="Glycogen Phosphorylase B"/>
    <property type="match status" value="2"/>
</dbReference>
<gene>
    <name evidence="3" type="ORF">QGM71_11025</name>
</gene>
<dbReference type="InterPro" id="IPR050194">
    <property type="entry name" value="Glycosyltransferase_grp1"/>
</dbReference>
<dbReference type="Proteomes" id="UP001335737">
    <property type="component" value="Unassembled WGS sequence"/>
</dbReference>
<feature type="domain" description="Glycosyl transferase family 1" evidence="1">
    <location>
        <begin position="183"/>
        <end position="301"/>
    </location>
</feature>
<evidence type="ECO:0000259" key="1">
    <source>
        <dbReference type="Pfam" id="PF00534"/>
    </source>
</evidence>
<evidence type="ECO:0000259" key="2">
    <source>
        <dbReference type="Pfam" id="PF13439"/>
    </source>
</evidence>
<dbReference type="SUPFAM" id="SSF53756">
    <property type="entry name" value="UDP-Glycosyltransferase/glycogen phosphorylase"/>
    <property type="match status" value="1"/>
</dbReference>